<reference evidence="2 3" key="1">
    <citation type="submission" date="2023-07" db="EMBL/GenBank/DDBJ databases">
        <title>Genomic Encyclopedia of Type Strains, Phase IV (KMG-IV): sequencing the most valuable type-strain genomes for metagenomic binning, comparative biology and taxonomic classification.</title>
        <authorList>
            <person name="Goeker M."/>
        </authorList>
    </citation>
    <scope>NUCLEOTIDE SEQUENCE [LARGE SCALE GENOMIC DNA]</scope>
    <source>
        <strain evidence="2 3">B6-8</strain>
    </source>
</reference>
<organism evidence="2 3">
    <name type="scientific">Kaistia dalseonensis</name>
    <dbReference type="NCBI Taxonomy" id="410840"/>
    <lineage>
        <taxon>Bacteria</taxon>
        <taxon>Pseudomonadati</taxon>
        <taxon>Pseudomonadota</taxon>
        <taxon>Alphaproteobacteria</taxon>
        <taxon>Hyphomicrobiales</taxon>
        <taxon>Kaistiaceae</taxon>
        <taxon>Kaistia</taxon>
    </lineage>
</organism>
<dbReference type="PANTHER" id="PTHR12128">
    <property type="entry name" value="DIHYDRODIPICOLINATE SYNTHASE"/>
    <property type="match status" value="1"/>
</dbReference>
<evidence type="ECO:0000313" key="3">
    <source>
        <dbReference type="Proteomes" id="UP001241603"/>
    </source>
</evidence>
<dbReference type="PANTHER" id="PTHR12128:SF19">
    <property type="entry name" value="5-DEHYDRO-4-DEOXYGLUCARATE DEHYDRATASE 2-RELATED"/>
    <property type="match status" value="1"/>
</dbReference>
<dbReference type="EMBL" id="JAUSVO010000003">
    <property type="protein sequence ID" value="MDQ0438249.1"/>
    <property type="molecule type" value="Genomic_DNA"/>
</dbReference>
<dbReference type="SMART" id="SM01130">
    <property type="entry name" value="DHDPS"/>
    <property type="match status" value="1"/>
</dbReference>
<accession>A0ABU0H7G9</accession>
<sequence length="205" mass="21960">MVHHPLDPFAAPQAQADYFIAIAEESELPLVAYLRSDAIGVVDLVRVATHPNIAGVKFASTNLMLFAECVRATRDSPAVWICGLAEGWAVSFYALGARGFTSGLVNIDPTRSLAIWDALESGEFGAARALVDTIAGFEQMRTRFNNGANVTVVKEALALRGDPVGPVRLPGLPRLDDADRARLVAILAGWEKQPAQRGEATRPAP</sequence>
<protein>
    <submittedName>
        <fullName evidence="2">Dihydrodipicolinate synthase/N-acetylneuraminate lyase</fullName>
    </submittedName>
</protein>
<proteinExistence type="predicted"/>
<evidence type="ECO:0000313" key="2">
    <source>
        <dbReference type="EMBL" id="MDQ0438249.1"/>
    </source>
</evidence>
<name>A0ABU0H7G9_9HYPH</name>
<dbReference type="Pfam" id="PF00701">
    <property type="entry name" value="DHDPS"/>
    <property type="match status" value="1"/>
</dbReference>
<dbReference type="SUPFAM" id="SSF51569">
    <property type="entry name" value="Aldolase"/>
    <property type="match status" value="1"/>
</dbReference>
<dbReference type="CDD" id="cd00408">
    <property type="entry name" value="DHDPS-like"/>
    <property type="match status" value="1"/>
</dbReference>
<keyword evidence="3" id="KW-1185">Reference proteome</keyword>
<dbReference type="InterPro" id="IPR002220">
    <property type="entry name" value="DapA-like"/>
</dbReference>
<dbReference type="Proteomes" id="UP001241603">
    <property type="component" value="Unassembled WGS sequence"/>
</dbReference>
<dbReference type="InterPro" id="IPR013785">
    <property type="entry name" value="Aldolase_TIM"/>
</dbReference>
<dbReference type="GO" id="GO:0016829">
    <property type="term" value="F:lyase activity"/>
    <property type="evidence" value="ECO:0007669"/>
    <property type="project" value="UniProtKB-KW"/>
</dbReference>
<comment type="caution">
    <text evidence="2">The sequence shown here is derived from an EMBL/GenBank/DDBJ whole genome shotgun (WGS) entry which is preliminary data.</text>
</comment>
<dbReference type="Gene3D" id="3.20.20.70">
    <property type="entry name" value="Aldolase class I"/>
    <property type="match status" value="1"/>
</dbReference>
<evidence type="ECO:0000256" key="1">
    <source>
        <dbReference type="ARBA" id="ARBA00023239"/>
    </source>
</evidence>
<keyword evidence="1 2" id="KW-0456">Lyase</keyword>
<gene>
    <name evidence="2" type="ORF">QO014_002641</name>
</gene>